<dbReference type="SMART" id="SM00448">
    <property type="entry name" value="REC"/>
    <property type="match status" value="1"/>
</dbReference>
<proteinExistence type="predicted"/>
<dbReference type="InterPro" id="IPR050595">
    <property type="entry name" value="Bact_response_regulator"/>
</dbReference>
<dbReference type="Gene3D" id="3.40.50.2300">
    <property type="match status" value="1"/>
</dbReference>
<dbReference type="SUPFAM" id="SSF52172">
    <property type="entry name" value="CheY-like"/>
    <property type="match status" value="1"/>
</dbReference>
<feature type="modified residue" description="4-aspartylphosphate" evidence="2">
    <location>
        <position position="59"/>
    </location>
</feature>
<dbReference type="STRING" id="690879.TSACC_21463"/>
<dbReference type="Pfam" id="PF00072">
    <property type="entry name" value="Response_reg"/>
    <property type="match status" value="1"/>
</dbReference>
<dbReference type="RefSeq" id="WP_237763923.1">
    <property type="nucleotide sequence ID" value="NZ_BDCO01000002.1"/>
</dbReference>
<name>A0A146G8P7_TERSA</name>
<gene>
    <name evidence="4" type="ORF">TSACC_21463</name>
</gene>
<dbReference type="PANTHER" id="PTHR44591:SF25">
    <property type="entry name" value="CHEMOTAXIS TWO-COMPONENT RESPONSE REGULATOR"/>
    <property type="match status" value="1"/>
</dbReference>
<comment type="caution">
    <text evidence="4">The sequence shown here is derived from an EMBL/GenBank/DDBJ whole genome shotgun (WGS) entry which is preliminary data.</text>
</comment>
<dbReference type="EMBL" id="BDCO01000002">
    <property type="protein sequence ID" value="GAT33058.1"/>
    <property type="molecule type" value="Genomic_DNA"/>
</dbReference>
<dbReference type="AlphaFoldDB" id="A0A146G8P7"/>
<evidence type="ECO:0000256" key="2">
    <source>
        <dbReference type="PROSITE-ProRule" id="PRU00169"/>
    </source>
</evidence>
<evidence type="ECO:0000256" key="1">
    <source>
        <dbReference type="ARBA" id="ARBA00022553"/>
    </source>
</evidence>
<dbReference type="PANTHER" id="PTHR44591">
    <property type="entry name" value="STRESS RESPONSE REGULATOR PROTEIN 1"/>
    <property type="match status" value="1"/>
</dbReference>
<organism evidence="4 5">
    <name type="scientific">Terrimicrobium sacchariphilum</name>
    <dbReference type="NCBI Taxonomy" id="690879"/>
    <lineage>
        <taxon>Bacteria</taxon>
        <taxon>Pseudomonadati</taxon>
        <taxon>Verrucomicrobiota</taxon>
        <taxon>Terrimicrobiia</taxon>
        <taxon>Terrimicrobiales</taxon>
        <taxon>Terrimicrobiaceae</taxon>
        <taxon>Terrimicrobium</taxon>
    </lineage>
</organism>
<dbReference type="InterPro" id="IPR001789">
    <property type="entry name" value="Sig_transdc_resp-reg_receiver"/>
</dbReference>
<reference evidence="5" key="1">
    <citation type="journal article" date="2017" name="Genome Announc.">
        <title>Draft Genome Sequence of Terrimicrobium sacchariphilum NM-5T, a Facultative Anaerobic Soil Bacterium of the Class Spartobacteria.</title>
        <authorList>
            <person name="Qiu Y.L."/>
            <person name="Tourlousse D.M."/>
            <person name="Matsuura N."/>
            <person name="Ohashi A."/>
            <person name="Sekiguchi Y."/>
        </authorList>
    </citation>
    <scope>NUCLEOTIDE SEQUENCE [LARGE SCALE GENOMIC DNA]</scope>
    <source>
        <strain evidence="5">NM-5</strain>
    </source>
</reference>
<dbReference type="InterPro" id="IPR011006">
    <property type="entry name" value="CheY-like_superfamily"/>
</dbReference>
<sequence>MNDLMKTDFSIAVVDDDESVRESLESLLKSLGFHVSTFESAEAFLVAGELRAAGCVILDVRLGSMSGLDLHRTMLTMDGTPPVVFITAHGNEVLRQKVMADGAIDCLFKPFSEEKLIAAVEKAAAAWEVSREIAPR</sequence>
<keyword evidence="1 2" id="KW-0597">Phosphoprotein</keyword>
<keyword evidence="5" id="KW-1185">Reference proteome</keyword>
<accession>A0A146G8P7</accession>
<dbReference type="PROSITE" id="PS50110">
    <property type="entry name" value="RESPONSE_REGULATORY"/>
    <property type="match status" value="1"/>
</dbReference>
<evidence type="ECO:0000313" key="5">
    <source>
        <dbReference type="Proteomes" id="UP000076023"/>
    </source>
</evidence>
<dbReference type="GO" id="GO:0000160">
    <property type="term" value="P:phosphorelay signal transduction system"/>
    <property type="evidence" value="ECO:0007669"/>
    <property type="project" value="InterPro"/>
</dbReference>
<dbReference type="InParanoid" id="A0A146G8P7"/>
<dbReference type="Proteomes" id="UP000076023">
    <property type="component" value="Unassembled WGS sequence"/>
</dbReference>
<feature type="domain" description="Response regulatory" evidence="3">
    <location>
        <begin position="10"/>
        <end position="124"/>
    </location>
</feature>
<protein>
    <submittedName>
        <fullName evidence="4">Response regulator receiver domain-containing protein</fullName>
    </submittedName>
</protein>
<evidence type="ECO:0000313" key="4">
    <source>
        <dbReference type="EMBL" id="GAT33058.1"/>
    </source>
</evidence>
<evidence type="ECO:0000259" key="3">
    <source>
        <dbReference type="PROSITE" id="PS50110"/>
    </source>
</evidence>